<evidence type="ECO:0000313" key="2">
    <source>
        <dbReference type="Proteomes" id="UP000821865"/>
    </source>
</evidence>
<name>A0ACB8DDH8_DERSI</name>
<sequence>MRCRRSAAVGSSSFYLALARGPEVGIYSAVVALLTTQVHTNTFSLFLSISVFQEAAGGLCSWAAAASDEAGVFRFTSRTSREHETDGPVGMSRLEMEKSVAVPQGFLSEATAPVKVTVRTDNVADHYNVEPRPFARSRGEDFQRRPNHPPVLFVCLSQLTATREGSNNPLRVPSSILSPGRARWLACGPYISVGLQGDRNVRVVSVVKGARWKGGRDGTLEDDGHCNCARPRSRSRRGTRTRLEFDAATVEHIFAVRLNILGMTARAVRHACCLSELKTSNETSFKNERNTARGHVYSD</sequence>
<proteinExistence type="predicted"/>
<keyword evidence="2" id="KW-1185">Reference proteome</keyword>
<dbReference type="Proteomes" id="UP000821865">
    <property type="component" value="Chromosome 2"/>
</dbReference>
<comment type="caution">
    <text evidence="1">The sequence shown here is derived from an EMBL/GenBank/DDBJ whole genome shotgun (WGS) entry which is preliminary data.</text>
</comment>
<dbReference type="EMBL" id="CM023471">
    <property type="protein sequence ID" value="KAH7966022.1"/>
    <property type="molecule type" value="Genomic_DNA"/>
</dbReference>
<evidence type="ECO:0000313" key="1">
    <source>
        <dbReference type="EMBL" id="KAH7966022.1"/>
    </source>
</evidence>
<gene>
    <name evidence="1" type="ORF">HPB49_013070</name>
</gene>
<organism evidence="1 2">
    <name type="scientific">Dermacentor silvarum</name>
    <name type="common">Tick</name>
    <dbReference type="NCBI Taxonomy" id="543639"/>
    <lineage>
        <taxon>Eukaryota</taxon>
        <taxon>Metazoa</taxon>
        <taxon>Ecdysozoa</taxon>
        <taxon>Arthropoda</taxon>
        <taxon>Chelicerata</taxon>
        <taxon>Arachnida</taxon>
        <taxon>Acari</taxon>
        <taxon>Parasitiformes</taxon>
        <taxon>Ixodida</taxon>
        <taxon>Ixodoidea</taxon>
        <taxon>Ixodidae</taxon>
        <taxon>Rhipicephalinae</taxon>
        <taxon>Dermacentor</taxon>
    </lineage>
</organism>
<reference evidence="1" key="1">
    <citation type="submission" date="2020-05" db="EMBL/GenBank/DDBJ databases">
        <title>Large-scale comparative analyses of tick genomes elucidate their genetic diversity and vector capacities.</title>
        <authorList>
            <person name="Jia N."/>
            <person name="Wang J."/>
            <person name="Shi W."/>
            <person name="Du L."/>
            <person name="Sun Y."/>
            <person name="Zhan W."/>
            <person name="Jiang J."/>
            <person name="Wang Q."/>
            <person name="Zhang B."/>
            <person name="Ji P."/>
            <person name="Sakyi L.B."/>
            <person name="Cui X."/>
            <person name="Yuan T."/>
            <person name="Jiang B."/>
            <person name="Yang W."/>
            <person name="Lam T.T.-Y."/>
            <person name="Chang Q."/>
            <person name="Ding S."/>
            <person name="Wang X."/>
            <person name="Zhu J."/>
            <person name="Ruan X."/>
            <person name="Zhao L."/>
            <person name="Wei J."/>
            <person name="Que T."/>
            <person name="Du C."/>
            <person name="Cheng J."/>
            <person name="Dai P."/>
            <person name="Han X."/>
            <person name="Huang E."/>
            <person name="Gao Y."/>
            <person name="Liu J."/>
            <person name="Shao H."/>
            <person name="Ye R."/>
            <person name="Li L."/>
            <person name="Wei W."/>
            <person name="Wang X."/>
            <person name="Wang C."/>
            <person name="Yang T."/>
            <person name="Huo Q."/>
            <person name="Li W."/>
            <person name="Guo W."/>
            <person name="Chen H."/>
            <person name="Zhou L."/>
            <person name="Ni X."/>
            <person name="Tian J."/>
            <person name="Zhou Y."/>
            <person name="Sheng Y."/>
            <person name="Liu T."/>
            <person name="Pan Y."/>
            <person name="Xia L."/>
            <person name="Li J."/>
            <person name="Zhao F."/>
            <person name="Cao W."/>
        </authorList>
    </citation>
    <scope>NUCLEOTIDE SEQUENCE</scope>
    <source>
        <strain evidence="1">Dsil-2018</strain>
    </source>
</reference>
<accession>A0ACB8DDH8</accession>
<protein>
    <submittedName>
        <fullName evidence="1">Uncharacterized protein</fullName>
    </submittedName>
</protein>